<dbReference type="PANTHER" id="PTHR46333">
    <property type="entry name" value="CYTOKINESIS PROTEIN 3"/>
    <property type="match status" value="1"/>
</dbReference>
<dbReference type="STRING" id="282301.A0A267DVL3"/>
<comment type="caution">
    <text evidence="2">The sequence shown here is derived from an EMBL/GenBank/DDBJ whole genome shotgun (WGS) entry which is preliminary data.</text>
</comment>
<organism evidence="2 3">
    <name type="scientific">Macrostomum lignano</name>
    <dbReference type="NCBI Taxonomy" id="282301"/>
    <lineage>
        <taxon>Eukaryota</taxon>
        <taxon>Metazoa</taxon>
        <taxon>Spiralia</taxon>
        <taxon>Lophotrochozoa</taxon>
        <taxon>Platyhelminthes</taxon>
        <taxon>Rhabditophora</taxon>
        <taxon>Macrostomorpha</taxon>
        <taxon>Macrostomida</taxon>
        <taxon>Macrostomidae</taxon>
        <taxon>Macrostomum</taxon>
    </lineage>
</organism>
<dbReference type="EMBL" id="NIVC01003101">
    <property type="protein sequence ID" value="PAA53353.1"/>
    <property type="molecule type" value="Genomic_DNA"/>
</dbReference>
<dbReference type="InterPro" id="IPR052557">
    <property type="entry name" value="CAP/Cytokinesis_protein"/>
</dbReference>
<dbReference type="OrthoDB" id="6129702at2759"/>
<gene>
    <name evidence="2" type="ORF">BOX15_Mlig000825g2</name>
</gene>
<dbReference type="AlphaFoldDB" id="A0A267DVL3"/>
<evidence type="ECO:0000313" key="3">
    <source>
        <dbReference type="Proteomes" id="UP000215902"/>
    </source>
</evidence>
<evidence type="ECO:0000313" key="2">
    <source>
        <dbReference type="EMBL" id="PAA53353.1"/>
    </source>
</evidence>
<dbReference type="InterPro" id="IPR056564">
    <property type="entry name" value="Ig-like_KY"/>
</dbReference>
<dbReference type="GO" id="GO:0005737">
    <property type="term" value="C:cytoplasm"/>
    <property type="evidence" value="ECO:0007669"/>
    <property type="project" value="TreeGrafter"/>
</dbReference>
<feature type="domain" description="KY-like immunoglobulin-like" evidence="1">
    <location>
        <begin position="59"/>
        <end position="167"/>
    </location>
</feature>
<proteinExistence type="predicted"/>
<dbReference type="Proteomes" id="UP000215902">
    <property type="component" value="Unassembled WGS sequence"/>
</dbReference>
<name>A0A267DVL3_9PLAT</name>
<dbReference type="PANTHER" id="PTHR46333:SF2">
    <property type="entry name" value="CYTOKINESIS PROTEIN 3"/>
    <property type="match status" value="1"/>
</dbReference>
<sequence>MRRIGYYVLQLFFKEFNAQDSAFSCLAVFLIECTTALSALEMFPDYNGFYGIQLNPKDFSFAHQFVTETEFFIKDSDGQCELKFPTTELVYAVVSLCSADDSADIREFSLVETKKDYLKVNIRMSRNFFYKLQLFCKPSNSNRESYKLLANFLIECTRPLDQPRQFPETYASFSKEQVSLESPRDGELSANSEVVFKLTSPTLKKLMVNSSVHSRTEAGFEFVVRTGPAGSDLTVYGSADKSANSYVGLCKYRVV</sequence>
<protein>
    <recommendedName>
        <fullName evidence="1">KY-like immunoglobulin-like domain-containing protein</fullName>
    </recommendedName>
</protein>
<evidence type="ECO:0000259" key="1">
    <source>
        <dbReference type="Pfam" id="PF23265"/>
    </source>
</evidence>
<keyword evidence="3" id="KW-1185">Reference proteome</keyword>
<reference evidence="2 3" key="1">
    <citation type="submission" date="2017-06" db="EMBL/GenBank/DDBJ databases">
        <title>A platform for efficient transgenesis in Macrostomum lignano, a flatworm model organism for stem cell research.</title>
        <authorList>
            <person name="Berezikov E."/>
        </authorList>
    </citation>
    <scope>NUCLEOTIDE SEQUENCE [LARGE SCALE GENOMIC DNA]</scope>
    <source>
        <strain evidence="2">DV1</strain>
        <tissue evidence="2">Whole organism</tissue>
    </source>
</reference>
<dbReference type="Pfam" id="PF23265">
    <property type="entry name" value="Ig-like_KY"/>
    <property type="match status" value="1"/>
</dbReference>
<accession>A0A267DVL3</accession>